<accession>A0A087TBD8</accession>
<dbReference type="OrthoDB" id="6428384at2759"/>
<evidence type="ECO:0000256" key="5">
    <source>
        <dbReference type="SAM" id="MobiDB-lite"/>
    </source>
</evidence>
<reference evidence="7 8" key="1">
    <citation type="submission" date="2013-11" db="EMBL/GenBank/DDBJ databases">
        <title>Genome sequencing of Stegodyphus mimosarum.</title>
        <authorList>
            <person name="Bechsgaard J."/>
        </authorList>
    </citation>
    <scope>NUCLEOTIDE SEQUENCE [LARGE SCALE GENOMIC DNA]</scope>
</reference>
<proteinExistence type="predicted"/>
<sequence>MNSDGTPAAYDRSFQEGESVVYSCNRPGYALQGSSLLTCLPGGTWSASRPRCVRPSAGQNMCRNPGTISNGQRLNTDGSPSVGTQRYNSGQSVVYTCYSGYALEGSSILTCLPSGQWSSARPYCRLISSPPTTTSTESPRSDLVFCPDPGTDPNGEREIPVSVDRRTNTFPQGS</sequence>
<evidence type="ECO:0000256" key="3">
    <source>
        <dbReference type="ARBA" id="ARBA00023157"/>
    </source>
</evidence>
<evidence type="ECO:0000313" key="7">
    <source>
        <dbReference type="EMBL" id="KFM62427.1"/>
    </source>
</evidence>
<evidence type="ECO:0000256" key="4">
    <source>
        <dbReference type="PROSITE-ProRule" id="PRU00302"/>
    </source>
</evidence>
<name>A0A087TBD8_STEMI</name>
<dbReference type="Pfam" id="PF00084">
    <property type="entry name" value="Sushi"/>
    <property type="match status" value="2"/>
</dbReference>
<feature type="domain" description="Sushi" evidence="6">
    <location>
        <begin position="60"/>
        <end position="126"/>
    </location>
</feature>
<dbReference type="PROSITE" id="PS50923">
    <property type="entry name" value="SUSHI"/>
    <property type="match status" value="2"/>
</dbReference>
<keyword evidence="2" id="KW-0677">Repeat</keyword>
<dbReference type="Proteomes" id="UP000054359">
    <property type="component" value="Unassembled WGS sequence"/>
</dbReference>
<dbReference type="PANTHER" id="PTHR45656:SF4">
    <property type="entry name" value="PROTEIN CBR-CLEC-78"/>
    <property type="match status" value="1"/>
</dbReference>
<dbReference type="SUPFAM" id="SSF57535">
    <property type="entry name" value="Complement control module/SCR domain"/>
    <property type="match status" value="2"/>
</dbReference>
<dbReference type="SMART" id="SM00032">
    <property type="entry name" value="CCP"/>
    <property type="match status" value="2"/>
</dbReference>
<keyword evidence="4" id="KW-0768">Sushi</keyword>
<gene>
    <name evidence="7" type="ORF">X975_06132</name>
</gene>
<comment type="caution">
    <text evidence="4">Lacks conserved residue(s) required for the propagation of feature annotation.</text>
</comment>
<keyword evidence="3 4" id="KW-1015">Disulfide bond</keyword>
<feature type="non-terminal residue" evidence="7">
    <location>
        <position position="174"/>
    </location>
</feature>
<protein>
    <submittedName>
        <fullName evidence="7">CUB and sushi domain-containing protein 3</fullName>
    </submittedName>
</protein>
<feature type="disulfide bond" evidence="4">
    <location>
        <begin position="97"/>
        <end position="124"/>
    </location>
</feature>
<evidence type="ECO:0000313" key="8">
    <source>
        <dbReference type="Proteomes" id="UP000054359"/>
    </source>
</evidence>
<dbReference type="Gene3D" id="2.10.70.10">
    <property type="entry name" value="Complement Module, domain 1"/>
    <property type="match status" value="2"/>
</dbReference>
<feature type="compositionally biased region" description="Basic and acidic residues" evidence="5">
    <location>
        <begin position="154"/>
        <end position="167"/>
    </location>
</feature>
<dbReference type="CDD" id="cd00033">
    <property type="entry name" value="CCP"/>
    <property type="match status" value="2"/>
</dbReference>
<organism evidence="7 8">
    <name type="scientific">Stegodyphus mimosarum</name>
    <name type="common">African social velvet spider</name>
    <dbReference type="NCBI Taxonomy" id="407821"/>
    <lineage>
        <taxon>Eukaryota</taxon>
        <taxon>Metazoa</taxon>
        <taxon>Ecdysozoa</taxon>
        <taxon>Arthropoda</taxon>
        <taxon>Chelicerata</taxon>
        <taxon>Arachnida</taxon>
        <taxon>Araneae</taxon>
        <taxon>Araneomorphae</taxon>
        <taxon>Entelegynae</taxon>
        <taxon>Eresoidea</taxon>
        <taxon>Eresidae</taxon>
        <taxon>Stegodyphus</taxon>
    </lineage>
</organism>
<evidence type="ECO:0000256" key="1">
    <source>
        <dbReference type="ARBA" id="ARBA00022729"/>
    </source>
</evidence>
<dbReference type="InterPro" id="IPR035976">
    <property type="entry name" value="Sushi/SCR/CCP_sf"/>
</dbReference>
<dbReference type="InterPro" id="IPR000436">
    <property type="entry name" value="Sushi_SCR_CCP_dom"/>
</dbReference>
<keyword evidence="8" id="KW-1185">Reference proteome</keyword>
<feature type="domain" description="Sushi" evidence="6">
    <location>
        <begin position="1"/>
        <end position="54"/>
    </location>
</feature>
<dbReference type="EMBL" id="KK114437">
    <property type="protein sequence ID" value="KFM62427.1"/>
    <property type="molecule type" value="Genomic_DNA"/>
</dbReference>
<dbReference type="OMA" id="CHRILEF"/>
<dbReference type="AlphaFoldDB" id="A0A087TBD8"/>
<dbReference type="InterPro" id="IPR051277">
    <property type="entry name" value="SEZ6_CSMD_C4BPB_Regulators"/>
</dbReference>
<dbReference type="STRING" id="407821.A0A087TBD8"/>
<evidence type="ECO:0000256" key="2">
    <source>
        <dbReference type="ARBA" id="ARBA00022737"/>
    </source>
</evidence>
<dbReference type="PANTHER" id="PTHR45656">
    <property type="entry name" value="PROTEIN CBR-CLEC-78"/>
    <property type="match status" value="1"/>
</dbReference>
<keyword evidence="1" id="KW-0732">Signal</keyword>
<feature type="region of interest" description="Disordered" evidence="5">
    <location>
        <begin position="130"/>
        <end position="174"/>
    </location>
</feature>
<evidence type="ECO:0000259" key="6">
    <source>
        <dbReference type="PROSITE" id="PS50923"/>
    </source>
</evidence>